<feature type="transmembrane region" description="Helical" evidence="1">
    <location>
        <begin position="12"/>
        <end position="29"/>
    </location>
</feature>
<evidence type="ECO:0000313" key="2">
    <source>
        <dbReference type="EMBL" id="TCO67694.1"/>
    </source>
</evidence>
<keyword evidence="1" id="KW-0472">Membrane</keyword>
<dbReference type="AlphaFoldDB" id="A0A4R2K595"/>
<proteinExistence type="predicted"/>
<dbReference type="InterPro" id="IPR023298">
    <property type="entry name" value="ATPase_P-typ_TM_dom_sf"/>
</dbReference>
<dbReference type="Gene3D" id="1.20.1110.10">
    <property type="entry name" value="Calcium-transporting ATPase, transmembrane domain"/>
    <property type="match status" value="1"/>
</dbReference>
<dbReference type="SUPFAM" id="SSF81665">
    <property type="entry name" value="Calcium ATPase, transmembrane domain M"/>
    <property type="match status" value="1"/>
</dbReference>
<name>A0A4R2K595_9THEO</name>
<dbReference type="Proteomes" id="UP000294886">
    <property type="component" value="Unassembled WGS sequence"/>
</dbReference>
<comment type="caution">
    <text evidence="2">The sequence shown here is derived from an EMBL/GenBank/DDBJ whole genome shotgun (WGS) entry which is preliminary data.</text>
</comment>
<accession>A0A4R2K595</accession>
<sequence>MHVGEVKSIPVVLPAMFTISIAIGSMALVKRGILVTKLSAAEDATTATLVPICSTTKPDIDPKVTPIVISIKVAAMPIVREIPSCKHKS</sequence>
<evidence type="ECO:0000313" key="3">
    <source>
        <dbReference type="Proteomes" id="UP000294886"/>
    </source>
</evidence>
<dbReference type="EMBL" id="SLWU01000006">
    <property type="protein sequence ID" value="TCO67694.1"/>
    <property type="molecule type" value="Genomic_DNA"/>
</dbReference>
<keyword evidence="1" id="KW-1133">Transmembrane helix</keyword>
<reference evidence="2 3" key="1">
    <citation type="submission" date="2019-03" db="EMBL/GenBank/DDBJ databases">
        <title>Genomic Encyclopedia of Type Strains, Phase IV (KMG-IV): sequencing the most valuable type-strain genomes for metagenomic binning, comparative biology and taxonomic classification.</title>
        <authorList>
            <person name="Goeker M."/>
        </authorList>
    </citation>
    <scope>NUCLEOTIDE SEQUENCE [LARGE SCALE GENOMIC DNA]</scope>
    <source>
        <strain evidence="2 3">DSM 13054</strain>
    </source>
</reference>
<organism evidence="2 3">
    <name type="scientific">Caldanaerobacter subterraneus</name>
    <dbReference type="NCBI Taxonomy" id="911092"/>
    <lineage>
        <taxon>Bacteria</taxon>
        <taxon>Bacillati</taxon>
        <taxon>Bacillota</taxon>
        <taxon>Clostridia</taxon>
        <taxon>Thermoanaerobacterales</taxon>
        <taxon>Thermoanaerobacteraceae</taxon>
        <taxon>Caldanaerobacter</taxon>
    </lineage>
</organism>
<gene>
    <name evidence="2" type="ORF">EV203_106108</name>
</gene>
<protein>
    <submittedName>
        <fullName evidence="2">Uncharacterized protein</fullName>
    </submittedName>
</protein>
<evidence type="ECO:0000256" key="1">
    <source>
        <dbReference type="SAM" id="Phobius"/>
    </source>
</evidence>
<keyword evidence="1" id="KW-0812">Transmembrane</keyword>